<feature type="region of interest" description="Disordered" evidence="5">
    <location>
        <begin position="1"/>
        <end position="55"/>
    </location>
</feature>
<evidence type="ECO:0000256" key="5">
    <source>
        <dbReference type="SAM" id="MobiDB-lite"/>
    </source>
</evidence>
<dbReference type="EC" id="2.7.7.7" evidence="1"/>
<keyword evidence="3" id="KW-0548">Nucleotidyltransferase</keyword>
<evidence type="ECO:0000256" key="1">
    <source>
        <dbReference type="ARBA" id="ARBA00012417"/>
    </source>
</evidence>
<proteinExistence type="predicted"/>
<dbReference type="EMBL" id="SNRW01009265">
    <property type="protein sequence ID" value="KAA6378259.1"/>
    <property type="molecule type" value="Genomic_DNA"/>
</dbReference>
<gene>
    <name evidence="7" type="ORF">EZS28_026214</name>
</gene>
<protein>
    <recommendedName>
        <fullName evidence="1">DNA-directed DNA polymerase</fullName>
        <ecNumber evidence="1">2.7.7.7</ecNumber>
    </recommendedName>
</protein>
<sequence>LNEELENKKLKDPEKKELEKELEKDKTDLEKVKEKEKELGLKKKNDNDNDSDPEEEFIEEIERITTIVNYSYLNCFAYLLEGYTTENIKKFYDEFKAWGARKQSLIVGDELIMEFSPDMIRSITYTQTKSFMKLWLININDLLATEVEENNKLVIPTLDDIIDSNNSKQKSKKLDFPTFDFYILKGSLIRKFFKVHTDIFGKRYYDLVEECSDLSKYSLEQLEELEHRTKQIKTEYENFQLVVKCDANSLYGTSANIFNSLCDYDIAEDITMGGKYFCVKVDIGLNILFKTWEPNGNEFKIIQEFYPQVIKLKQFTEYIPDSKQDVCVYGDTDSRYIDLGIIYSLFLTENGPLPLPDEDEELSKFAVYINEKIISPKIKEIIDYECENRNARKGYLKMAHEVTSRKSIFMKKKKYIMTLIWKDGKFFSQRKLKLTGVELRKAVPMMSIKPYITGPNYLDKKDPNVTEVIDYCKSEIKKGDLNFQINLAKEDHVFNLMQHHHPAADKTLDSIKDEFNKPSGEIVENIVNGVYDRLNSRLFESIKKNFDLVPENTHITPLLESLLNLDYREKGDNLIQYCPVGIMVEDKKNNRIIYLVEHDILTYDIENEEFINLNEQSNELGLTNDHLAFL</sequence>
<evidence type="ECO:0000256" key="3">
    <source>
        <dbReference type="ARBA" id="ARBA00022695"/>
    </source>
</evidence>
<evidence type="ECO:0000256" key="2">
    <source>
        <dbReference type="ARBA" id="ARBA00022679"/>
    </source>
</evidence>
<evidence type="ECO:0000256" key="4">
    <source>
        <dbReference type="ARBA" id="ARBA00022932"/>
    </source>
</evidence>
<dbReference type="Pfam" id="PF00136">
    <property type="entry name" value="DNA_pol_B"/>
    <property type="match status" value="1"/>
</dbReference>
<dbReference type="AlphaFoldDB" id="A0A5J4V622"/>
<accession>A0A5J4V622</accession>
<keyword evidence="2" id="KW-0808">Transferase</keyword>
<dbReference type="SUPFAM" id="SSF56672">
    <property type="entry name" value="DNA/RNA polymerases"/>
    <property type="match status" value="1"/>
</dbReference>
<evidence type="ECO:0000259" key="6">
    <source>
        <dbReference type="Pfam" id="PF00136"/>
    </source>
</evidence>
<dbReference type="GO" id="GO:0003887">
    <property type="term" value="F:DNA-directed DNA polymerase activity"/>
    <property type="evidence" value="ECO:0007669"/>
    <property type="project" value="UniProtKB-KW"/>
</dbReference>
<dbReference type="InterPro" id="IPR023211">
    <property type="entry name" value="DNA_pol_palm_dom_sf"/>
</dbReference>
<evidence type="ECO:0000313" key="7">
    <source>
        <dbReference type="EMBL" id="KAA6378259.1"/>
    </source>
</evidence>
<dbReference type="GO" id="GO:0000166">
    <property type="term" value="F:nucleotide binding"/>
    <property type="evidence" value="ECO:0007669"/>
    <property type="project" value="InterPro"/>
</dbReference>
<organism evidence="7 8">
    <name type="scientific">Streblomastix strix</name>
    <dbReference type="NCBI Taxonomy" id="222440"/>
    <lineage>
        <taxon>Eukaryota</taxon>
        <taxon>Metamonada</taxon>
        <taxon>Preaxostyla</taxon>
        <taxon>Oxymonadida</taxon>
        <taxon>Streblomastigidae</taxon>
        <taxon>Streblomastix</taxon>
    </lineage>
</organism>
<reference evidence="7 8" key="1">
    <citation type="submission" date="2019-03" db="EMBL/GenBank/DDBJ databases">
        <title>Single cell metagenomics reveals metabolic interactions within the superorganism composed of flagellate Streblomastix strix and complex community of Bacteroidetes bacteria on its surface.</title>
        <authorList>
            <person name="Treitli S.C."/>
            <person name="Kolisko M."/>
            <person name="Husnik F."/>
            <person name="Keeling P."/>
            <person name="Hampl V."/>
        </authorList>
    </citation>
    <scope>NUCLEOTIDE SEQUENCE [LARGE SCALE GENOMIC DNA]</scope>
    <source>
        <strain evidence="7">ST1C</strain>
    </source>
</reference>
<dbReference type="InterPro" id="IPR006134">
    <property type="entry name" value="DNA-dir_DNA_pol_B_multi_dom"/>
</dbReference>
<dbReference type="Proteomes" id="UP000324800">
    <property type="component" value="Unassembled WGS sequence"/>
</dbReference>
<name>A0A5J4V622_9EUKA</name>
<comment type="caution">
    <text evidence="7">The sequence shown here is derived from an EMBL/GenBank/DDBJ whole genome shotgun (WGS) entry which is preliminary data.</text>
</comment>
<keyword evidence="4" id="KW-0239">DNA-directed DNA polymerase</keyword>
<dbReference type="Gene3D" id="3.90.1600.10">
    <property type="entry name" value="Palm domain of DNA polymerase"/>
    <property type="match status" value="1"/>
</dbReference>
<feature type="compositionally biased region" description="Basic and acidic residues" evidence="5">
    <location>
        <begin position="1"/>
        <end position="47"/>
    </location>
</feature>
<dbReference type="InterPro" id="IPR043502">
    <property type="entry name" value="DNA/RNA_pol_sf"/>
</dbReference>
<dbReference type="GO" id="GO:0003677">
    <property type="term" value="F:DNA binding"/>
    <property type="evidence" value="ECO:0007669"/>
    <property type="project" value="InterPro"/>
</dbReference>
<feature type="non-terminal residue" evidence="7">
    <location>
        <position position="1"/>
    </location>
</feature>
<feature type="domain" description="DNA-directed DNA polymerase family B multifunctional" evidence="6">
    <location>
        <begin position="228"/>
        <end position="340"/>
    </location>
</feature>
<evidence type="ECO:0000313" key="8">
    <source>
        <dbReference type="Proteomes" id="UP000324800"/>
    </source>
</evidence>